<dbReference type="Proteomes" id="UP000198923">
    <property type="component" value="Unassembled WGS sequence"/>
</dbReference>
<accession>A0A1G8F1D8</accession>
<evidence type="ECO:0000256" key="1">
    <source>
        <dbReference type="ARBA" id="ARBA00004651"/>
    </source>
</evidence>
<dbReference type="PANTHER" id="PTHR42718">
    <property type="entry name" value="MAJOR FACILITATOR SUPERFAMILY MULTIDRUG TRANSPORTER MFSC"/>
    <property type="match status" value="1"/>
</dbReference>
<protein>
    <submittedName>
        <fullName evidence="8">Major Facilitator Superfamily protein</fullName>
    </submittedName>
</protein>
<feature type="transmembrane region" description="Helical" evidence="7">
    <location>
        <begin position="203"/>
        <end position="224"/>
    </location>
</feature>
<dbReference type="InterPro" id="IPR036259">
    <property type="entry name" value="MFS_trans_sf"/>
</dbReference>
<evidence type="ECO:0000256" key="3">
    <source>
        <dbReference type="ARBA" id="ARBA00022475"/>
    </source>
</evidence>
<feature type="transmembrane region" description="Helical" evidence="7">
    <location>
        <begin position="115"/>
        <end position="137"/>
    </location>
</feature>
<keyword evidence="4 7" id="KW-0812">Transmembrane</keyword>
<dbReference type="GO" id="GO:0005886">
    <property type="term" value="C:plasma membrane"/>
    <property type="evidence" value="ECO:0007669"/>
    <property type="project" value="UniProtKB-SubCell"/>
</dbReference>
<evidence type="ECO:0000256" key="7">
    <source>
        <dbReference type="SAM" id="Phobius"/>
    </source>
</evidence>
<keyword evidence="3" id="KW-1003">Cell membrane</keyword>
<dbReference type="PANTHER" id="PTHR42718:SF46">
    <property type="entry name" value="BLR6921 PROTEIN"/>
    <property type="match status" value="1"/>
</dbReference>
<evidence type="ECO:0000256" key="6">
    <source>
        <dbReference type="ARBA" id="ARBA00023136"/>
    </source>
</evidence>
<evidence type="ECO:0000313" key="9">
    <source>
        <dbReference type="Proteomes" id="UP000198923"/>
    </source>
</evidence>
<evidence type="ECO:0000256" key="2">
    <source>
        <dbReference type="ARBA" id="ARBA00022448"/>
    </source>
</evidence>
<dbReference type="GO" id="GO:0022857">
    <property type="term" value="F:transmembrane transporter activity"/>
    <property type="evidence" value="ECO:0007669"/>
    <property type="project" value="InterPro"/>
</dbReference>
<evidence type="ECO:0000256" key="5">
    <source>
        <dbReference type="ARBA" id="ARBA00022989"/>
    </source>
</evidence>
<name>A0A1G8F1D8_9ACTN</name>
<comment type="subcellular location">
    <subcellularLocation>
        <location evidence="1">Cell membrane</location>
        <topology evidence="1">Multi-pass membrane protein</topology>
    </subcellularLocation>
</comment>
<dbReference type="EMBL" id="FNCN01000022">
    <property type="protein sequence ID" value="SDH75894.1"/>
    <property type="molecule type" value="Genomic_DNA"/>
</dbReference>
<dbReference type="InterPro" id="IPR011701">
    <property type="entry name" value="MFS"/>
</dbReference>
<dbReference type="AlphaFoldDB" id="A0A1G8F1D8"/>
<feature type="transmembrane region" description="Helical" evidence="7">
    <location>
        <begin position="143"/>
        <end position="166"/>
    </location>
</feature>
<keyword evidence="6 7" id="KW-0472">Membrane</keyword>
<proteinExistence type="predicted"/>
<evidence type="ECO:0000313" key="8">
    <source>
        <dbReference type="EMBL" id="SDH75894.1"/>
    </source>
</evidence>
<feature type="transmembrane region" description="Helical" evidence="7">
    <location>
        <begin position="49"/>
        <end position="67"/>
    </location>
</feature>
<keyword evidence="2" id="KW-0813">Transport</keyword>
<dbReference type="Gene3D" id="1.20.1250.20">
    <property type="entry name" value="MFS general substrate transporter like domains"/>
    <property type="match status" value="1"/>
</dbReference>
<dbReference type="Pfam" id="PF07690">
    <property type="entry name" value="MFS_1"/>
    <property type="match status" value="1"/>
</dbReference>
<organism evidence="8 9">
    <name type="scientific">Sinosporangium album</name>
    <dbReference type="NCBI Taxonomy" id="504805"/>
    <lineage>
        <taxon>Bacteria</taxon>
        <taxon>Bacillati</taxon>
        <taxon>Actinomycetota</taxon>
        <taxon>Actinomycetes</taxon>
        <taxon>Streptosporangiales</taxon>
        <taxon>Streptosporangiaceae</taxon>
        <taxon>Sinosporangium</taxon>
    </lineage>
</organism>
<gene>
    <name evidence="8" type="ORF">SAMN05421505_1225</name>
</gene>
<feature type="transmembrane region" description="Helical" evidence="7">
    <location>
        <begin position="20"/>
        <end position="37"/>
    </location>
</feature>
<dbReference type="SUPFAM" id="SSF103473">
    <property type="entry name" value="MFS general substrate transporter"/>
    <property type="match status" value="1"/>
</dbReference>
<dbReference type="STRING" id="504805.SAMN05421505_1225"/>
<reference evidence="8 9" key="1">
    <citation type="submission" date="2016-10" db="EMBL/GenBank/DDBJ databases">
        <authorList>
            <person name="de Groot N.N."/>
        </authorList>
    </citation>
    <scope>NUCLEOTIDE SEQUENCE [LARGE SCALE GENOMIC DNA]</scope>
    <source>
        <strain evidence="8 9">CPCC 201354</strain>
    </source>
</reference>
<sequence>MWARRGGMFAQFGEWRSAFVLRAGAAVVGGAVVPRVLPRGERGGARAPIPVVSLALVTAATAAVSVVSVLPGAVAMAAGIAGAAALIAGFVVYERRSDLRVFPRATYRADSPMKWIYLTIGLLAFGVAVESFLPLFGQESAGLPPLVAGLFAAAISLGWSATQIFSSSAVAERAVRRLCTLGPVLLSGGFLALALMQREDPPVWLVATWVPALLIAGAGIGLAYPHLSVAAMSATTDPEEGRAAAAGIATVTSLSTAFGTAVAGVLVNLGGTSTPSRPGVQYPTQHIQLNYESIRSLPAGQV</sequence>
<keyword evidence="5 7" id="KW-1133">Transmembrane helix</keyword>
<evidence type="ECO:0000256" key="4">
    <source>
        <dbReference type="ARBA" id="ARBA00022692"/>
    </source>
</evidence>
<keyword evidence="9" id="KW-1185">Reference proteome</keyword>
<feature type="transmembrane region" description="Helical" evidence="7">
    <location>
        <begin position="73"/>
        <end position="94"/>
    </location>
</feature>